<feature type="transmembrane region" description="Helical" evidence="6">
    <location>
        <begin position="43"/>
        <end position="65"/>
    </location>
</feature>
<keyword evidence="3 6" id="KW-0812">Transmembrane</keyword>
<feature type="transmembrane region" description="Helical" evidence="6">
    <location>
        <begin position="196"/>
        <end position="215"/>
    </location>
</feature>
<feature type="transmembrane region" description="Helical" evidence="6">
    <location>
        <begin position="227"/>
        <end position="247"/>
    </location>
</feature>
<dbReference type="PANTHER" id="PTHR16119">
    <property type="entry name" value="TRANSMEMBRANE PROTEIN 144"/>
    <property type="match status" value="1"/>
</dbReference>
<keyword evidence="4 6" id="KW-1133">Transmembrane helix</keyword>
<evidence type="ECO:0000256" key="5">
    <source>
        <dbReference type="ARBA" id="ARBA00023136"/>
    </source>
</evidence>
<dbReference type="InterPro" id="IPR012435">
    <property type="entry name" value="TMEM144"/>
</dbReference>
<keyword evidence="5 6" id="KW-0472">Membrane</keyword>
<sequence length="310" mass="34510">MFTPLRKFDSRDGFFVQWVECSMVFVVGYLINIVRNFPPFQPIAIIGGLLFTTGNVAAVPLINGLGMGPGMLIWGSVQVIAGWSAGRFGLFHTKPQHVYNPTMNVSGLVLVLISSVMFLFVKHESQEQIHLDVEKTDSSPFSIDNIRINYRITGKKLFYTGLAIFIGVLHGFMMTPITYIIENIPGASTNVLDYMFTHFSSIFAFSTVYYFAYCIYKRNKPHAPSNLVLPSAIYGFLWSTGMVLFFISNKLLSQVVSFPITTRLPSTIGVLTDVFVFKTIKGAMNLSFLIFAIVVGLTGDILLAFSNVEL</sequence>
<evidence type="ECO:0000256" key="1">
    <source>
        <dbReference type="ARBA" id="ARBA00004141"/>
    </source>
</evidence>
<evidence type="ECO:0000313" key="7">
    <source>
        <dbReference type="EMBL" id="ADY46312.1"/>
    </source>
</evidence>
<dbReference type="GO" id="GO:0015144">
    <property type="term" value="F:carbohydrate transmembrane transporter activity"/>
    <property type="evidence" value="ECO:0007669"/>
    <property type="project" value="InterPro"/>
</dbReference>
<evidence type="ECO:0000256" key="6">
    <source>
        <dbReference type="SAM" id="Phobius"/>
    </source>
</evidence>
<dbReference type="EMBL" id="JI173558">
    <property type="protein sequence ID" value="ADY46312.1"/>
    <property type="molecule type" value="mRNA"/>
</dbReference>
<feature type="transmembrane region" description="Helical" evidence="6">
    <location>
        <begin position="12"/>
        <end position="31"/>
    </location>
</feature>
<dbReference type="PANTHER" id="PTHR16119:SF18">
    <property type="entry name" value="TRANSMEMBRANE PROTEIN 144 HOMOLOG"/>
    <property type="match status" value="1"/>
</dbReference>
<evidence type="ECO:0000256" key="2">
    <source>
        <dbReference type="ARBA" id="ARBA00005731"/>
    </source>
</evidence>
<dbReference type="InterPro" id="IPR010651">
    <property type="entry name" value="Sugar_transport"/>
</dbReference>
<feature type="transmembrane region" description="Helical" evidence="6">
    <location>
        <begin position="157"/>
        <end position="181"/>
    </location>
</feature>
<dbReference type="GO" id="GO:0016020">
    <property type="term" value="C:membrane"/>
    <property type="evidence" value="ECO:0007669"/>
    <property type="project" value="UniProtKB-SubCell"/>
</dbReference>
<dbReference type="Pfam" id="PF07857">
    <property type="entry name" value="TMEM144"/>
    <property type="match status" value="1"/>
</dbReference>
<feature type="transmembrane region" description="Helical" evidence="6">
    <location>
        <begin position="103"/>
        <end position="121"/>
    </location>
</feature>
<feature type="transmembrane region" description="Helical" evidence="6">
    <location>
        <begin position="286"/>
        <end position="305"/>
    </location>
</feature>
<comment type="similarity">
    <text evidence="2">Belongs to the TMEM144 family.</text>
</comment>
<name>F1L858_ASCSU</name>
<feature type="transmembrane region" description="Helical" evidence="6">
    <location>
        <begin position="72"/>
        <end position="91"/>
    </location>
</feature>
<comment type="subcellular location">
    <subcellularLocation>
        <location evidence="1">Membrane</location>
        <topology evidence="1">Multi-pass membrane protein</topology>
    </subcellularLocation>
</comment>
<protein>
    <submittedName>
        <fullName evidence="7">Transmembrane protein 144</fullName>
    </submittedName>
</protein>
<evidence type="ECO:0000256" key="4">
    <source>
        <dbReference type="ARBA" id="ARBA00022989"/>
    </source>
</evidence>
<accession>F1L858</accession>
<evidence type="ECO:0000256" key="3">
    <source>
        <dbReference type="ARBA" id="ARBA00022692"/>
    </source>
</evidence>
<reference evidence="7" key="1">
    <citation type="journal article" date="2011" name="Genome Res.">
        <title>Deep small RNA sequencing from the nematode Ascaris reveals conservation, functional diversification, and novel developmental profiles.</title>
        <authorList>
            <person name="Wang J."/>
            <person name="Czech B."/>
            <person name="Crunk A."/>
            <person name="Wallace A."/>
            <person name="Mitreva M."/>
            <person name="Hannon G.J."/>
            <person name="Davis R.E."/>
        </authorList>
    </citation>
    <scope>NUCLEOTIDE SEQUENCE</scope>
</reference>
<organism evidence="7">
    <name type="scientific">Ascaris suum</name>
    <name type="common">Pig roundworm</name>
    <name type="synonym">Ascaris lumbricoides</name>
    <dbReference type="NCBI Taxonomy" id="6253"/>
    <lineage>
        <taxon>Eukaryota</taxon>
        <taxon>Metazoa</taxon>
        <taxon>Ecdysozoa</taxon>
        <taxon>Nematoda</taxon>
        <taxon>Chromadorea</taxon>
        <taxon>Rhabditida</taxon>
        <taxon>Spirurina</taxon>
        <taxon>Ascaridomorpha</taxon>
        <taxon>Ascaridoidea</taxon>
        <taxon>Ascarididae</taxon>
        <taxon>Ascaris</taxon>
    </lineage>
</organism>
<proteinExistence type="evidence at transcript level"/>
<dbReference type="AlphaFoldDB" id="F1L858"/>